<reference evidence="1" key="1">
    <citation type="submission" date="2011-01" db="EMBL/GenBank/DDBJ databases">
        <title>The Genome Sequence of Nematocida parisii strain ERTm3.</title>
        <authorList>
            <consortium name="The Broad Institute Genome Sequencing Platform"/>
            <consortium name="The Broad Institute Genome Sequencing Center for Infectious Disease"/>
            <person name="Cuomo C."/>
            <person name="Troemel E."/>
            <person name="Young S.K."/>
            <person name="Zeng Q."/>
            <person name="Gargeya S."/>
            <person name="Fitzgerald M."/>
            <person name="Haas B."/>
            <person name="Abouelleil A."/>
            <person name="Alvarado L."/>
            <person name="Arachchi H.M."/>
            <person name="Berlin A."/>
            <person name="Chapman S.B."/>
            <person name="Gearin G."/>
            <person name="Goldberg J."/>
            <person name="Griggs A."/>
            <person name="Gujja S."/>
            <person name="Hansen M."/>
            <person name="Heiman D."/>
            <person name="Howarth C."/>
            <person name="Larimer J."/>
            <person name="Lui A."/>
            <person name="MacDonald P.J.P."/>
            <person name="McCowen C."/>
            <person name="Montmayeur A."/>
            <person name="Murphy C."/>
            <person name="Neiman D."/>
            <person name="Pearson M."/>
            <person name="Priest M."/>
            <person name="Roberts A."/>
            <person name="Saif S."/>
            <person name="Shea T."/>
            <person name="Sisk P."/>
            <person name="Stolte C."/>
            <person name="Sykes S."/>
            <person name="Wortman J."/>
            <person name="Nusbaum C."/>
            <person name="Birren B."/>
        </authorList>
    </citation>
    <scope>NUCLEOTIDE SEQUENCE</scope>
    <source>
        <strain evidence="1">ERTm3</strain>
    </source>
</reference>
<evidence type="ECO:0000313" key="2">
    <source>
        <dbReference type="Proteomes" id="UP000002872"/>
    </source>
</evidence>
<proteinExistence type="predicted"/>
<dbReference type="HOGENOM" id="CLU_2622582_0_0_1"/>
<name>I3EDD1_NEMP3</name>
<dbReference type="AlphaFoldDB" id="I3EDD1"/>
<dbReference type="VEuPathDB" id="MicrosporidiaDB:NEQG_02563"/>
<evidence type="ECO:0000313" key="1">
    <source>
        <dbReference type="EMBL" id="EIJ87228.1"/>
    </source>
</evidence>
<dbReference type="Proteomes" id="UP000002872">
    <property type="component" value="Unassembled WGS sequence"/>
</dbReference>
<protein>
    <submittedName>
        <fullName evidence="1">Uncharacterized protein</fullName>
    </submittedName>
</protein>
<sequence length="78" mass="8668">MSVIPTNLVCKACNSHSISTAGHARIFIYIPSCNTVHAPKCLYAIRTLLLCKTIIDQLQKLKSNIKLEIRSVLLTMVI</sequence>
<gene>
    <name evidence="1" type="ORF">NEQG_02563</name>
</gene>
<organism evidence="1 2">
    <name type="scientific">Nematocida parisii (strain ERTm3)</name>
    <name type="common">Nematode killer fungus</name>
    <dbReference type="NCBI Taxonomy" id="935791"/>
    <lineage>
        <taxon>Eukaryota</taxon>
        <taxon>Fungi</taxon>
        <taxon>Fungi incertae sedis</taxon>
        <taxon>Microsporidia</taxon>
        <taxon>Nematocida</taxon>
    </lineage>
</organism>
<keyword evidence="2" id="KW-1185">Reference proteome</keyword>
<dbReference type="InParanoid" id="I3EDD1"/>
<accession>I3EDD1</accession>
<dbReference type="EMBL" id="GL870884">
    <property type="protein sequence ID" value="EIJ87228.1"/>
    <property type="molecule type" value="Genomic_DNA"/>
</dbReference>